<gene>
    <name evidence="12" type="primary">MED16</name>
    <name evidence="15" type="ORF">KUDE01_016246</name>
</gene>
<keyword evidence="6 12" id="KW-0805">Transcription regulation</keyword>
<dbReference type="Gene3D" id="2.130.10.10">
    <property type="entry name" value="YVTN repeat-like/Quinoprotein amine dehydrogenase"/>
    <property type="match status" value="1"/>
</dbReference>
<protein>
    <recommendedName>
        <fullName evidence="3 12">Mediator of RNA polymerase II transcription subunit 16</fullName>
    </recommendedName>
    <alternativeName>
        <fullName evidence="10 12">Mediator complex subunit 16</fullName>
    </alternativeName>
</protein>
<dbReference type="SMART" id="SM00320">
    <property type="entry name" value="WD40"/>
    <property type="match status" value="1"/>
</dbReference>
<evidence type="ECO:0000256" key="2">
    <source>
        <dbReference type="ARBA" id="ARBA00006543"/>
    </source>
</evidence>
<evidence type="ECO:0000256" key="8">
    <source>
        <dbReference type="ARBA" id="ARBA00023163"/>
    </source>
</evidence>
<dbReference type="InterPro" id="IPR048616">
    <property type="entry name" value="MED16_bridge"/>
</dbReference>
<keyword evidence="4 11" id="KW-0853">WD repeat</keyword>
<keyword evidence="8 12" id="KW-0804">Transcription</keyword>
<dbReference type="Proteomes" id="UP001228049">
    <property type="component" value="Unassembled WGS sequence"/>
</dbReference>
<sequence>MIHIIDTEHPWDVYSINSGHTEVISCLEWDQSGSKLLSADGDGQIKCWAMSDHLVNSWECLHCSSLDGDPIVALSWLHNGVKLALHSGSTNFGEKFSRVKFSPSLTLFGGKPMEGWLAVTVSGLVSVSLLKPGGALLTASESLCRLRGRVALADIAFTGGATSWWQRPMEVAPRPYSSTRLIVEKERPQDFDLVVVSVVSEKCRIDTELLPSLFLRCTTDPLRREKYPTVLLCASHQSGSIVECWSLRKEGLPVNNIFQHRSPVVGEKQPTILKWRILTTTSDLERVSSIALPKLPISISNTDLKVASDTKFCPGLGLALAFHDGSIQILHRLSLHTMGVFYGSSSGPRTGDESAIKRQRTGGPSIHFKALQFSWTSLALAGVDNHGKLHMLRVSPSMGQVLEMNTTLRHLLFLLEYCMVTGYDWWDVLLHVQPGMVHNLVEKLHEEYMRQNQALQQVLATRIVAVKASLCKLSAATAARACDFHAKLLLIAISSTFKSLLRPHVLNTPDKSPGDRLTEICAKNIDTDIDKVMINLKTEEFVLDGPPLQSLQQLIQWVGDFVLYLLANLPNQGSLVRPGFGFMRDGASLAMLREMLVMIRIWGLLKPGCLPTFTATSDNQDSMQLLFRLLTRLWLCSREDGPPQDPDESLIDECCLLPSQLLVPGMDWLPLNDGVMVKLQGKTPLRLQFGKPSSAGGGSNGPLEIFTR</sequence>
<dbReference type="InterPro" id="IPR015943">
    <property type="entry name" value="WD40/YVTN_repeat-like_dom_sf"/>
</dbReference>
<evidence type="ECO:0000256" key="11">
    <source>
        <dbReference type="PROSITE-ProRule" id="PRU00221"/>
    </source>
</evidence>
<dbReference type="PROSITE" id="PS50294">
    <property type="entry name" value="WD_REPEATS_REGION"/>
    <property type="match status" value="1"/>
</dbReference>
<name>A0AAD9F8D4_DISEL</name>
<keyword evidence="5" id="KW-0677">Repeat</keyword>
<feature type="domain" description="Mediator complex subunit Med16 N-terminal" evidence="13">
    <location>
        <begin position="66"/>
        <end position="160"/>
    </location>
</feature>
<dbReference type="GO" id="GO:0016592">
    <property type="term" value="C:mediator complex"/>
    <property type="evidence" value="ECO:0007669"/>
    <property type="project" value="InterPro"/>
</dbReference>
<organism evidence="15 16">
    <name type="scientific">Dissostichus eleginoides</name>
    <name type="common">Patagonian toothfish</name>
    <name type="synonym">Dissostichus amissus</name>
    <dbReference type="NCBI Taxonomy" id="100907"/>
    <lineage>
        <taxon>Eukaryota</taxon>
        <taxon>Metazoa</taxon>
        <taxon>Chordata</taxon>
        <taxon>Craniata</taxon>
        <taxon>Vertebrata</taxon>
        <taxon>Euteleostomi</taxon>
        <taxon>Actinopterygii</taxon>
        <taxon>Neopterygii</taxon>
        <taxon>Teleostei</taxon>
        <taxon>Neoteleostei</taxon>
        <taxon>Acanthomorphata</taxon>
        <taxon>Eupercaria</taxon>
        <taxon>Perciformes</taxon>
        <taxon>Notothenioidei</taxon>
        <taxon>Nototheniidae</taxon>
        <taxon>Dissostichus</taxon>
    </lineage>
</organism>
<feature type="repeat" description="WD" evidence="11">
    <location>
        <begin position="17"/>
        <end position="48"/>
    </location>
</feature>
<evidence type="ECO:0000256" key="6">
    <source>
        <dbReference type="ARBA" id="ARBA00023015"/>
    </source>
</evidence>
<evidence type="ECO:0000256" key="7">
    <source>
        <dbReference type="ARBA" id="ARBA00023159"/>
    </source>
</evidence>
<dbReference type="InterPro" id="IPR021665">
    <property type="entry name" value="Mediator_Med16_N"/>
</dbReference>
<evidence type="ECO:0000256" key="5">
    <source>
        <dbReference type="ARBA" id="ARBA00022737"/>
    </source>
</evidence>
<evidence type="ECO:0000256" key="12">
    <source>
        <dbReference type="RuleBase" id="RU364149"/>
    </source>
</evidence>
<comment type="similarity">
    <text evidence="2 12">Belongs to the Mediator complex subunit 16 family.</text>
</comment>
<comment type="caution">
    <text evidence="15">The sequence shown here is derived from an EMBL/GenBank/DDBJ whole genome shotgun (WGS) entry which is preliminary data.</text>
</comment>
<dbReference type="Pfam" id="PF11635">
    <property type="entry name" value="Med16_N"/>
    <property type="match status" value="2"/>
</dbReference>
<dbReference type="EMBL" id="JASDAP010000009">
    <property type="protein sequence ID" value="KAK1896703.1"/>
    <property type="molecule type" value="Genomic_DNA"/>
</dbReference>
<dbReference type="SUPFAM" id="SSF50978">
    <property type="entry name" value="WD40 repeat-like"/>
    <property type="match status" value="1"/>
</dbReference>
<keyword evidence="7 12" id="KW-0010">Activator</keyword>
<comment type="subunit">
    <text evidence="12">Component of the Mediator complex.</text>
</comment>
<keyword evidence="9 12" id="KW-0539">Nucleus</keyword>
<dbReference type="PANTHER" id="PTHR13224:SF6">
    <property type="entry name" value="MEDIATOR OF RNA POLYMERASE II TRANSCRIPTION SUBUNIT 16"/>
    <property type="match status" value="1"/>
</dbReference>
<feature type="domain" description="Mediator of RNA polymerase II transcription subunit 16 central helical bridge" evidence="14">
    <location>
        <begin position="414"/>
        <end position="602"/>
    </location>
</feature>
<dbReference type="PROSITE" id="PS50082">
    <property type="entry name" value="WD_REPEATS_2"/>
    <property type="match status" value="1"/>
</dbReference>
<accession>A0AAD9F8D4</accession>
<evidence type="ECO:0000313" key="16">
    <source>
        <dbReference type="Proteomes" id="UP001228049"/>
    </source>
</evidence>
<evidence type="ECO:0000256" key="3">
    <source>
        <dbReference type="ARBA" id="ARBA00019614"/>
    </source>
</evidence>
<feature type="domain" description="Mediator complex subunit Med16 N-terminal" evidence="13">
    <location>
        <begin position="208"/>
        <end position="341"/>
    </location>
</feature>
<dbReference type="GO" id="GO:0045893">
    <property type="term" value="P:positive regulation of DNA-templated transcription"/>
    <property type="evidence" value="ECO:0007669"/>
    <property type="project" value="TreeGrafter"/>
</dbReference>
<reference evidence="15" key="1">
    <citation type="submission" date="2023-04" db="EMBL/GenBank/DDBJ databases">
        <title>Chromosome-level genome of Chaenocephalus aceratus.</title>
        <authorList>
            <person name="Park H."/>
        </authorList>
    </citation>
    <scope>NUCLEOTIDE SEQUENCE</scope>
    <source>
        <strain evidence="15">DE</strain>
        <tissue evidence="15">Muscle</tissue>
    </source>
</reference>
<dbReference type="InterPro" id="IPR048338">
    <property type="entry name" value="Mediator_Med16"/>
</dbReference>
<evidence type="ECO:0000256" key="4">
    <source>
        <dbReference type="ARBA" id="ARBA00022574"/>
    </source>
</evidence>
<evidence type="ECO:0000259" key="13">
    <source>
        <dbReference type="Pfam" id="PF11635"/>
    </source>
</evidence>
<dbReference type="PANTHER" id="PTHR13224">
    <property type="entry name" value="THYROID HORMONE RECEPTOR-ASSOCIATED PROTEIN-RELATED"/>
    <property type="match status" value="1"/>
</dbReference>
<comment type="subcellular location">
    <subcellularLocation>
        <location evidence="1 12">Nucleus</location>
    </subcellularLocation>
</comment>
<keyword evidence="16" id="KW-1185">Reference proteome</keyword>
<dbReference type="InterPro" id="IPR036322">
    <property type="entry name" value="WD40_repeat_dom_sf"/>
</dbReference>
<evidence type="ECO:0000259" key="14">
    <source>
        <dbReference type="Pfam" id="PF20718"/>
    </source>
</evidence>
<evidence type="ECO:0000256" key="10">
    <source>
        <dbReference type="ARBA" id="ARBA00032015"/>
    </source>
</evidence>
<evidence type="ECO:0000313" key="15">
    <source>
        <dbReference type="EMBL" id="KAK1896703.1"/>
    </source>
</evidence>
<evidence type="ECO:0000256" key="9">
    <source>
        <dbReference type="ARBA" id="ARBA00023242"/>
    </source>
</evidence>
<evidence type="ECO:0000256" key="1">
    <source>
        <dbReference type="ARBA" id="ARBA00004123"/>
    </source>
</evidence>
<dbReference type="InterPro" id="IPR001680">
    <property type="entry name" value="WD40_rpt"/>
</dbReference>
<dbReference type="Pfam" id="PF20718">
    <property type="entry name" value="Med16_bridge"/>
    <property type="match status" value="1"/>
</dbReference>
<proteinExistence type="inferred from homology"/>
<comment type="function">
    <text evidence="12">Component of the Mediator complex, a coactivator involved in the regulated transcription of nearly all RNA polymerase II-dependent genes. Mediator functions as a bridge to convey information from gene-specific regulatory proteins to the basal RNA polymerase II transcription machinery. Mediator is recruited to promoters by direct interactions with regulatory proteins and serves as a scaffold for the assembly of a functional preinitiation complex with RNA polymerase II and the general transcription factors.</text>
</comment>
<dbReference type="AlphaFoldDB" id="A0AAD9F8D4"/>